<dbReference type="EMBL" id="CP091430">
    <property type="protein sequence ID" value="UVI31206.1"/>
    <property type="molecule type" value="Genomic_DNA"/>
</dbReference>
<evidence type="ECO:0000313" key="2">
    <source>
        <dbReference type="Proteomes" id="UP001057877"/>
    </source>
</evidence>
<dbReference type="Proteomes" id="UP001057877">
    <property type="component" value="Chromosome"/>
</dbReference>
<protein>
    <submittedName>
        <fullName evidence="1">Uncharacterized protein</fullName>
    </submittedName>
</protein>
<proteinExistence type="predicted"/>
<sequence>MSIVAIIALLAAFIVREYSHYIHDERRDRLIDALTDKIKARDFTEYRMMTDEVPVYEPVDNDDSNLYNRELQENKR</sequence>
<keyword evidence="2" id="KW-1185">Reference proteome</keyword>
<accession>A0ABY5SB81</accession>
<dbReference type="RefSeq" id="WP_258387270.1">
    <property type="nucleotide sequence ID" value="NZ_CP091430.1"/>
</dbReference>
<evidence type="ECO:0000313" key="1">
    <source>
        <dbReference type="EMBL" id="UVI31206.1"/>
    </source>
</evidence>
<organism evidence="1 2">
    <name type="scientific">Paenibacillus spongiae</name>
    <dbReference type="NCBI Taxonomy" id="2909671"/>
    <lineage>
        <taxon>Bacteria</taxon>
        <taxon>Bacillati</taxon>
        <taxon>Bacillota</taxon>
        <taxon>Bacilli</taxon>
        <taxon>Bacillales</taxon>
        <taxon>Paenibacillaceae</taxon>
        <taxon>Paenibacillus</taxon>
    </lineage>
</organism>
<name>A0ABY5SB81_9BACL</name>
<reference evidence="1" key="1">
    <citation type="submission" date="2022-01" db="EMBL/GenBank/DDBJ databases">
        <title>Paenibacillus spongiae sp. nov., isolated from marine sponge.</title>
        <authorList>
            <person name="Li Z."/>
            <person name="Zhang M."/>
        </authorList>
    </citation>
    <scope>NUCLEOTIDE SEQUENCE</scope>
    <source>
        <strain evidence="1">PHS-Z3</strain>
    </source>
</reference>
<gene>
    <name evidence="1" type="ORF">L1F29_05010</name>
</gene>